<dbReference type="InterPro" id="IPR036876">
    <property type="entry name" value="UVR_dom_sf"/>
</dbReference>
<dbReference type="PANTHER" id="PTHR24029:SF0">
    <property type="entry name" value="UVRABC SYSTEM PROTEIN B"/>
    <property type="match status" value="1"/>
</dbReference>
<evidence type="ECO:0000256" key="14">
    <source>
        <dbReference type="SAM" id="Coils"/>
    </source>
</evidence>
<evidence type="ECO:0000256" key="2">
    <source>
        <dbReference type="ARBA" id="ARBA00008533"/>
    </source>
</evidence>
<dbReference type="InterPro" id="IPR027417">
    <property type="entry name" value="P-loop_NTPase"/>
</dbReference>
<evidence type="ECO:0000256" key="3">
    <source>
        <dbReference type="ARBA" id="ARBA00022490"/>
    </source>
</evidence>
<dbReference type="InterPro" id="IPR014001">
    <property type="entry name" value="Helicase_ATP-bd"/>
</dbReference>
<gene>
    <name evidence="12" type="primary">uvrB</name>
    <name evidence="18" type="ORF">SAMN05444368_0277</name>
</gene>
<evidence type="ECO:0000259" key="15">
    <source>
        <dbReference type="PROSITE" id="PS50151"/>
    </source>
</evidence>
<sequence>MKRREESMEKFELKAPWKPAGDQPQAIDKLVVGLKEGMKYQTLLGVTGSGKTFTIANVIEQVQRPVLVIAHNKTLAAQLYSEFKDFFPNNEVHYFVSYYDYYQPEAYLPAQDIYIEKDASINERIEKLRLATTKALLERRDVIVVASVSCIYGLGKRKSYEEAIFRFSVGDVISRKEFFKRLLDNYYERNDVTLEPGTFRGRGDVVEVYPAYSDTALRISFFDDEIERIEEIDPLWGKSIIQKDHAAIFPAQHYVTTQENIQRALKAIEEELERRVAELQGEGKVLEAQRLLTRTRYDMQMLAEVGYCSGIENYSRHLDGRNPGEPPGTLLDFFPDDFIMVIDESHITVPQIRGMYNGDISRKKTLVEHGFRLPSCLDNRPLRWEEFEEYMKQVIFISATPGDYEISVSSQVVEQLIRPTGILDPEVEVVPARNQLDDLLHRLKECVGANQRVLVNTLTKRSAEDLAEYLAGLGYKVRYIHSELDAFERAELLRDLRIGNIDILVGVNLLREGLDLPEVRLVAILDADREGFLRSSRSIIQMIGRAARHAAGTVVLYADEMTEGIEFAVRETKRRREAQEAFNLKHGVIPKSIVKPIVHLLPEELLDHKLEEADRGMLPRQSEVSLDELERMMWDAVSKLNFEEAARLRDLISDIKGGKITRGTIHNRKRSKTA</sequence>
<dbReference type="PROSITE" id="PS51194">
    <property type="entry name" value="HELICASE_CTER"/>
    <property type="match status" value="1"/>
</dbReference>
<keyword evidence="6 12" id="KW-0228">DNA excision</keyword>
<keyword evidence="12 13" id="KW-0742">SOS response</keyword>
<evidence type="ECO:0000256" key="1">
    <source>
        <dbReference type="ARBA" id="ARBA00004496"/>
    </source>
</evidence>
<reference evidence="18 19" key="1">
    <citation type="submission" date="2016-11" db="EMBL/GenBank/DDBJ databases">
        <authorList>
            <person name="Varghese N."/>
            <person name="Submissions S."/>
        </authorList>
    </citation>
    <scope>NUCLEOTIDE SEQUENCE [LARGE SCALE GENOMIC DNA]</scope>
    <source>
        <strain evidence="18 19">DSM 20664</strain>
    </source>
</reference>
<dbReference type="InterPro" id="IPR001943">
    <property type="entry name" value="UVR_dom"/>
</dbReference>
<dbReference type="Gene3D" id="4.10.860.10">
    <property type="entry name" value="UVR domain"/>
    <property type="match status" value="1"/>
</dbReference>
<accession>A0ABY1JB56</accession>
<dbReference type="InterPro" id="IPR001650">
    <property type="entry name" value="Helicase_C-like"/>
</dbReference>
<evidence type="ECO:0000256" key="12">
    <source>
        <dbReference type="HAMAP-Rule" id="MF_00204"/>
    </source>
</evidence>
<dbReference type="SUPFAM" id="SSF52540">
    <property type="entry name" value="P-loop containing nucleoside triphosphate hydrolases"/>
    <property type="match status" value="2"/>
</dbReference>
<dbReference type="Pfam" id="PF17757">
    <property type="entry name" value="UvrB_inter"/>
    <property type="match status" value="1"/>
</dbReference>
<dbReference type="Pfam" id="PF12344">
    <property type="entry name" value="UvrB"/>
    <property type="match status" value="1"/>
</dbReference>
<dbReference type="EMBL" id="FSQZ01000001">
    <property type="protein sequence ID" value="SIN62925.1"/>
    <property type="molecule type" value="Genomic_DNA"/>
</dbReference>
<evidence type="ECO:0000256" key="13">
    <source>
        <dbReference type="RuleBase" id="RU003587"/>
    </source>
</evidence>
<comment type="domain">
    <text evidence="12">The beta-hairpin motif is involved in DNA binding.</text>
</comment>
<dbReference type="PANTHER" id="PTHR24029">
    <property type="entry name" value="UVRABC SYSTEM PROTEIN B"/>
    <property type="match status" value="1"/>
</dbReference>
<feature type="domain" description="UVR" evidence="15">
    <location>
        <begin position="623"/>
        <end position="658"/>
    </location>
</feature>
<dbReference type="SUPFAM" id="SSF46600">
    <property type="entry name" value="C-terminal UvrC-binding domain of UvrB"/>
    <property type="match status" value="1"/>
</dbReference>
<keyword evidence="14" id="KW-0175">Coiled coil</keyword>
<dbReference type="SMART" id="SM00487">
    <property type="entry name" value="DEXDc"/>
    <property type="match status" value="1"/>
</dbReference>
<evidence type="ECO:0000256" key="8">
    <source>
        <dbReference type="ARBA" id="ARBA00022881"/>
    </source>
</evidence>
<comment type="caution">
    <text evidence="18">The sequence shown here is derived from an EMBL/GenBank/DDBJ whole genome shotgun (WGS) entry which is preliminary data.</text>
</comment>
<dbReference type="InterPro" id="IPR006935">
    <property type="entry name" value="Helicase/UvrB_N"/>
</dbReference>
<dbReference type="Proteomes" id="UP000185093">
    <property type="component" value="Unassembled WGS sequence"/>
</dbReference>
<keyword evidence="19" id="KW-1185">Reference proteome</keyword>
<dbReference type="PROSITE" id="PS50151">
    <property type="entry name" value="UVR"/>
    <property type="match status" value="1"/>
</dbReference>
<dbReference type="Gene3D" id="3.40.50.300">
    <property type="entry name" value="P-loop containing nucleotide triphosphate hydrolases"/>
    <property type="match status" value="3"/>
</dbReference>
<dbReference type="InterPro" id="IPR041471">
    <property type="entry name" value="UvrB_inter"/>
</dbReference>
<dbReference type="NCBIfam" id="NF003673">
    <property type="entry name" value="PRK05298.1"/>
    <property type="match status" value="1"/>
</dbReference>
<dbReference type="InterPro" id="IPR024759">
    <property type="entry name" value="UvrB_YAD/RRR_dom"/>
</dbReference>
<evidence type="ECO:0000313" key="18">
    <source>
        <dbReference type="EMBL" id="SIN62925.1"/>
    </source>
</evidence>
<comment type="function">
    <text evidence="12">The UvrABC repair system catalyzes the recognition and processing of DNA lesions. A damage recognition complex composed of 2 UvrA and 2 UvrB subunits scans DNA for abnormalities. Upon binding of the UvrA(2)B(2) complex to a putative damaged site, the DNA wraps around one UvrB monomer. DNA wrap is dependent on ATP binding by UvrB and probably causes local melting of the DNA helix, facilitating insertion of UvrB beta-hairpin between the DNA strands. Then UvrB probes one DNA strand for the presence of a lesion. If a lesion is found the UvrA subunits dissociate and the UvrB-DNA preincision complex is formed. This complex is subsequently bound by UvrC and the second UvrB is released. If no lesion is found, the DNA wraps around the other UvrB subunit that will check the other stand for damage.</text>
</comment>
<evidence type="ECO:0000256" key="11">
    <source>
        <dbReference type="ARBA" id="ARBA00029504"/>
    </source>
</evidence>
<feature type="domain" description="Helicase ATP-binding" evidence="16">
    <location>
        <begin position="32"/>
        <end position="189"/>
    </location>
</feature>
<keyword evidence="7 12" id="KW-0067">ATP-binding</keyword>
<dbReference type="Pfam" id="PF04851">
    <property type="entry name" value="ResIII"/>
    <property type="match status" value="1"/>
</dbReference>
<keyword evidence="5 12" id="KW-0227">DNA damage</keyword>
<keyword evidence="9 12" id="KW-0234">DNA repair</keyword>
<dbReference type="CDD" id="cd17916">
    <property type="entry name" value="DEXHc_UvrB"/>
    <property type="match status" value="1"/>
</dbReference>
<feature type="domain" description="Helicase C-terminal" evidence="17">
    <location>
        <begin position="435"/>
        <end position="597"/>
    </location>
</feature>
<dbReference type="Pfam" id="PF02151">
    <property type="entry name" value="UVR"/>
    <property type="match status" value="1"/>
</dbReference>
<evidence type="ECO:0000256" key="4">
    <source>
        <dbReference type="ARBA" id="ARBA00022741"/>
    </source>
</evidence>
<evidence type="ECO:0000259" key="16">
    <source>
        <dbReference type="PROSITE" id="PS51192"/>
    </source>
</evidence>
<dbReference type="RefSeq" id="WP_074199051.1">
    <property type="nucleotide sequence ID" value="NZ_FSQZ01000001.1"/>
</dbReference>
<protein>
    <recommendedName>
        <fullName evidence="11 12">UvrABC system protein B</fullName>
        <shortName evidence="12">Protein UvrB</shortName>
    </recommendedName>
    <alternativeName>
        <fullName evidence="12">Excinuclease ABC subunit B</fullName>
    </alternativeName>
</protein>
<comment type="subunit">
    <text evidence="10 12 13">Forms a heterotetramer with UvrA during the search for lesions. Interacts with UvrC in an incision complex.</text>
</comment>
<dbReference type="PROSITE" id="PS51192">
    <property type="entry name" value="HELICASE_ATP_BIND_1"/>
    <property type="match status" value="1"/>
</dbReference>
<feature type="short sequence motif" description="Beta-hairpin" evidence="12">
    <location>
        <begin position="98"/>
        <end position="121"/>
    </location>
</feature>
<evidence type="ECO:0000256" key="6">
    <source>
        <dbReference type="ARBA" id="ARBA00022769"/>
    </source>
</evidence>
<proteinExistence type="inferred from homology"/>
<dbReference type="SMART" id="SM00490">
    <property type="entry name" value="HELICc"/>
    <property type="match status" value="1"/>
</dbReference>
<evidence type="ECO:0000313" key="19">
    <source>
        <dbReference type="Proteomes" id="UP000185093"/>
    </source>
</evidence>
<evidence type="ECO:0000256" key="10">
    <source>
        <dbReference type="ARBA" id="ARBA00026033"/>
    </source>
</evidence>
<keyword evidence="3 12" id="KW-0963">Cytoplasm</keyword>
<feature type="binding site" evidence="12">
    <location>
        <begin position="45"/>
        <end position="52"/>
    </location>
    <ligand>
        <name>ATP</name>
        <dbReference type="ChEBI" id="CHEBI:30616"/>
    </ligand>
</feature>
<dbReference type="InterPro" id="IPR004807">
    <property type="entry name" value="UvrB"/>
</dbReference>
<organism evidence="18 19">
    <name type="scientific">Acetomicrobium flavidum</name>
    <dbReference type="NCBI Taxonomy" id="49896"/>
    <lineage>
        <taxon>Bacteria</taxon>
        <taxon>Thermotogati</taxon>
        <taxon>Synergistota</taxon>
        <taxon>Synergistia</taxon>
        <taxon>Synergistales</taxon>
        <taxon>Acetomicrobiaceae</taxon>
        <taxon>Acetomicrobium</taxon>
    </lineage>
</organism>
<comment type="subcellular location">
    <subcellularLocation>
        <location evidence="1 12 13">Cytoplasm</location>
    </subcellularLocation>
</comment>
<evidence type="ECO:0000256" key="7">
    <source>
        <dbReference type="ARBA" id="ARBA00022840"/>
    </source>
</evidence>
<name>A0ABY1JB56_9BACT</name>
<feature type="coiled-coil region" evidence="14">
    <location>
        <begin position="254"/>
        <end position="289"/>
    </location>
</feature>
<dbReference type="HAMAP" id="MF_00204">
    <property type="entry name" value="UvrB"/>
    <property type="match status" value="1"/>
</dbReference>
<evidence type="ECO:0000259" key="17">
    <source>
        <dbReference type="PROSITE" id="PS51194"/>
    </source>
</evidence>
<keyword evidence="4 12" id="KW-0547">Nucleotide-binding</keyword>
<dbReference type="NCBIfam" id="TIGR00631">
    <property type="entry name" value="uvrb"/>
    <property type="match status" value="1"/>
</dbReference>
<evidence type="ECO:0000256" key="9">
    <source>
        <dbReference type="ARBA" id="ARBA00023204"/>
    </source>
</evidence>
<keyword evidence="8 12" id="KW-0267">Excision nuclease</keyword>
<evidence type="ECO:0000256" key="5">
    <source>
        <dbReference type="ARBA" id="ARBA00022763"/>
    </source>
</evidence>
<dbReference type="Pfam" id="PF00271">
    <property type="entry name" value="Helicase_C"/>
    <property type="match status" value="1"/>
</dbReference>
<comment type="similarity">
    <text evidence="2 12 13">Belongs to the UvrB family.</text>
</comment>